<proteinExistence type="predicted"/>
<name>A0A2H9VNK3_9SPHI</name>
<feature type="transmembrane region" description="Helical" evidence="1">
    <location>
        <begin position="51"/>
        <end position="70"/>
    </location>
</feature>
<organism evidence="2 3">
    <name type="scientific">Mucilaginibacter auburnensis</name>
    <dbReference type="NCBI Taxonomy" id="1457233"/>
    <lineage>
        <taxon>Bacteria</taxon>
        <taxon>Pseudomonadati</taxon>
        <taxon>Bacteroidota</taxon>
        <taxon>Sphingobacteriia</taxon>
        <taxon>Sphingobacteriales</taxon>
        <taxon>Sphingobacteriaceae</taxon>
        <taxon>Mucilaginibacter</taxon>
    </lineage>
</organism>
<reference evidence="2 3" key="1">
    <citation type="submission" date="2017-11" db="EMBL/GenBank/DDBJ databases">
        <title>Genomic Encyclopedia of Archaeal and Bacterial Type Strains, Phase II (KMG-II): From Individual Species to Whole Genera.</title>
        <authorList>
            <person name="Goeker M."/>
        </authorList>
    </citation>
    <scope>NUCLEOTIDE SEQUENCE [LARGE SCALE GENOMIC DNA]</scope>
    <source>
        <strain evidence="2 3">DSM 28175</strain>
    </source>
</reference>
<feature type="transmembrane region" description="Helical" evidence="1">
    <location>
        <begin position="20"/>
        <end position="39"/>
    </location>
</feature>
<dbReference type="EMBL" id="PGFJ01000002">
    <property type="protein sequence ID" value="PJJ79883.1"/>
    <property type="molecule type" value="Genomic_DNA"/>
</dbReference>
<comment type="caution">
    <text evidence="2">The sequence shown here is derived from an EMBL/GenBank/DDBJ whole genome shotgun (WGS) entry which is preliminary data.</text>
</comment>
<evidence type="ECO:0000313" key="2">
    <source>
        <dbReference type="EMBL" id="PJJ79883.1"/>
    </source>
</evidence>
<keyword evidence="1" id="KW-1133">Transmembrane helix</keyword>
<keyword evidence="1" id="KW-0472">Membrane</keyword>
<feature type="transmembrane region" description="Helical" evidence="1">
    <location>
        <begin position="77"/>
        <end position="96"/>
    </location>
</feature>
<accession>A0A2H9VNK3</accession>
<keyword evidence="1" id="KW-0812">Transmembrane</keyword>
<dbReference type="AlphaFoldDB" id="A0A2H9VNK3"/>
<protein>
    <submittedName>
        <fullName evidence="2">Uncharacterized protein</fullName>
    </submittedName>
</protein>
<gene>
    <name evidence="2" type="ORF">CLV57_3022</name>
</gene>
<sequence>MSQTNNHAYLQKQRSFKLHAPSLLIFVFAIFIAWAINIAPHMIPGGFASNFWIRTSLIIIADALLLYVTFNLLKRNNILTAALGLVYQSTCIKLYLSALLSV</sequence>
<keyword evidence="3" id="KW-1185">Reference proteome</keyword>
<evidence type="ECO:0000256" key="1">
    <source>
        <dbReference type="SAM" id="Phobius"/>
    </source>
</evidence>
<dbReference type="Proteomes" id="UP000242687">
    <property type="component" value="Unassembled WGS sequence"/>
</dbReference>
<evidence type="ECO:0000313" key="3">
    <source>
        <dbReference type="Proteomes" id="UP000242687"/>
    </source>
</evidence>